<dbReference type="AlphaFoldDB" id="G0S182"/>
<keyword evidence="12" id="KW-1185">Reference proteome</keyword>
<dbReference type="InterPro" id="IPR027417">
    <property type="entry name" value="P-loop_NTPase"/>
</dbReference>
<dbReference type="PROSITE" id="PS51195">
    <property type="entry name" value="Q_MOTIF"/>
    <property type="match status" value="1"/>
</dbReference>
<dbReference type="EC" id="3.6.4.13" evidence="1"/>
<evidence type="ECO:0000259" key="10">
    <source>
        <dbReference type="PROSITE" id="PS51195"/>
    </source>
</evidence>
<dbReference type="HOGENOM" id="CLU_721603_0_0_1"/>
<accession>G0S182</accession>
<protein>
    <recommendedName>
        <fullName evidence="1">RNA helicase</fullName>
        <ecNumber evidence="1">3.6.4.13</ecNumber>
    </recommendedName>
</protein>
<name>G0S182_CHATD</name>
<dbReference type="InterPro" id="IPR014001">
    <property type="entry name" value="Helicase_ATP-bd"/>
</dbReference>
<dbReference type="InterPro" id="IPR001650">
    <property type="entry name" value="Helicase_C-like"/>
</dbReference>
<dbReference type="EMBL" id="GL988039">
    <property type="protein sequence ID" value="EGS22792.1"/>
    <property type="molecule type" value="Genomic_DNA"/>
</dbReference>
<dbReference type="InterPro" id="IPR011545">
    <property type="entry name" value="DEAD/DEAH_box_helicase_dom"/>
</dbReference>
<dbReference type="RefSeq" id="XP_006691784.1">
    <property type="nucleotide sequence ID" value="XM_006691721.1"/>
</dbReference>
<evidence type="ECO:0000259" key="8">
    <source>
        <dbReference type="PROSITE" id="PS51192"/>
    </source>
</evidence>
<dbReference type="SUPFAM" id="SSF52540">
    <property type="entry name" value="P-loop containing nucleoside triphosphate hydrolases"/>
    <property type="match status" value="2"/>
</dbReference>
<feature type="domain" description="Helicase C-terminal" evidence="9">
    <location>
        <begin position="233"/>
        <end position="381"/>
    </location>
</feature>
<comment type="catalytic activity">
    <reaction evidence="6">
        <text>ATP + H2O = ADP + phosphate + H(+)</text>
        <dbReference type="Rhea" id="RHEA:13065"/>
        <dbReference type="ChEBI" id="CHEBI:15377"/>
        <dbReference type="ChEBI" id="CHEBI:15378"/>
        <dbReference type="ChEBI" id="CHEBI:30616"/>
        <dbReference type="ChEBI" id="CHEBI:43474"/>
        <dbReference type="ChEBI" id="CHEBI:456216"/>
        <dbReference type="EC" id="3.6.4.13"/>
    </reaction>
</comment>
<evidence type="ECO:0000313" key="12">
    <source>
        <dbReference type="Proteomes" id="UP000008066"/>
    </source>
</evidence>
<gene>
    <name evidence="11" type="ORF">CTHT_0012670</name>
</gene>
<dbReference type="GO" id="GO:0016787">
    <property type="term" value="F:hydrolase activity"/>
    <property type="evidence" value="ECO:0007669"/>
    <property type="project" value="UniProtKB-KW"/>
</dbReference>
<evidence type="ECO:0000256" key="5">
    <source>
        <dbReference type="ARBA" id="ARBA00022840"/>
    </source>
</evidence>
<evidence type="ECO:0000256" key="7">
    <source>
        <dbReference type="PROSITE-ProRule" id="PRU00552"/>
    </source>
</evidence>
<evidence type="ECO:0000256" key="1">
    <source>
        <dbReference type="ARBA" id="ARBA00012552"/>
    </source>
</evidence>
<dbReference type="Pfam" id="PF00270">
    <property type="entry name" value="DEAD"/>
    <property type="match status" value="1"/>
</dbReference>
<sequence length="383" mass="41960">MTADDRNTRLRARARLALIIKWDGEIGDIGPGFPELEKELFGNAKSRNADKEGVDFTADTRLYQDGLVQINPVASFETVGLHPAMLKNVQLSSYDISTPIQRYCLPAIHLGYDVIAIAQTGSGKIAAFLIPIINKLMGKVKNLTAPPPLHLRPNPAVFKLGIDKVRAEPLVVTVCPSRGLKEELYKIMAGGEQEDTNITFMLFSATFPKASHELAKAHMADTHNIIEVHPSWKGKALMDLVNSYPPARTIIFVNSEHTAEELDDSLYDQEFPCTSLHSRRTQHEHEAAMRRFWSGKSTTNFLRRTAVALKSTCIALVELDFALAPTSGDFNDNDFEEDVAAGGYADDAGNCDNGMALEMIGVVRLTTPPLSRSPTPLTAGEGA</sequence>
<evidence type="ECO:0000313" key="11">
    <source>
        <dbReference type="EMBL" id="EGS22792.1"/>
    </source>
</evidence>
<evidence type="ECO:0000256" key="4">
    <source>
        <dbReference type="ARBA" id="ARBA00022806"/>
    </source>
</evidence>
<dbReference type="OrthoDB" id="196131at2759"/>
<keyword evidence="2" id="KW-0547">Nucleotide-binding</keyword>
<feature type="short sequence motif" description="Q motif" evidence="7">
    <location>
        <begin position="74"/>
        <end position="102"/>
    </location>
</feature>
<dbReference type="Proteomes" id="UP000008066">
    <property type="component" value="Unassembled WGS sequence"/>
</dbReference>
<evidence type="ECO:0000256" key="6">
    <source>
        <dbReference type="ARBA" id="ARBA00047984"/>
    </source>
</evidence>
<dbReference type="PROSITE" id="PS51194">
    <property type="entry name" value="HELICASE_CTER"/>
    <property type="match status" value="1"/>
</dbReference>
<evidence type="ECO:0000259" key="9">
    <source>
        <dbReference type="PROSITE" id="PS51194"/>
    </source>
</evidence>
<dbReference type="GeneID" id="18255305"/>
<feature type="domain" description="DEAD-box RNA helicase Q" evidence="10">
    <location>
        <begin position="74"/>
        <end position="102"/>
    </location>
</feature>
<dbReference type="PANTHER" id="PTHR47958">
    <property type="entry name" value="ATP-DEPENDENT RNA HELICASE DBP3"/>
    <property type="match status" value="1"/>
</dbReference>
<dbReference type="KEGG" id="cthr:CTHT_0012670"/>
<evidence type="ECO:0000256" key="2">
    <source>
        <dbReference type="ARBA" id="ARBA00022741"/>
    </source>
</evidence>
<reference evidence="11 12" key="1">
    <citation type="journal article" date="2011" name="Cell">
        <title>Insight into structure and assembly of the nuclear pore complex by utilizing the genome of a eukaryotic thermophile.</title>
        <authorList>
            <person name="Amlacher S."/>
            <person name="Sarges P."/>
            <person name="Flemming D."/>
            <person name="van Noort V."/>
            <person name="Kunze R."/>
            <person name="Devos D.P."/>
            <person name="Arumugam M."/>
            <person name="Bork P."/>
            <person name="Hurt E."/>
        </authorList>
    </citation>
    <scope>NUCLEOTIDE SEQUENCE [LARGE SCALE GENOMIC DNA]</scope>
    <source>
        <strain evidence="12">DSM 1495 / CBS 144.50 / IMI 039719</strain>
    </source>
</reference>
<dbReference type="Gene3D" id="3.40.50.300">
    <property type="entry name" value="P-loop containing nucleotide triphosphate hydrolases"/>
    <property type="match status" value="2"/>
</dbReference>
<dbReference type="GO" id="GO:0003724">
    <property type="term" value="F:RNA helicase activity"/>
    <property type="evidence" value="ECO:0007669"/>
    <property type="project" value="UniProtKB-EC"/>
</dbReference>
<dbReference type="InterPro" id="IPR014014">
    <property type="entry name" value="RNA_helicase_DEAD_Q_motif"/>
</dbReference>
<dbReference type="GO" id="GO:0005524">
    <property type="term" value="F:ATP binding"/>
    <property type="evidence" value="ECO:0007669"/>
    <property type="project" value="UniProtKB-KW"/>
</dbReference>
<keyword evidence="3" id="KW-0378">Hydrolase</keyword>
<proteinExistence type="predicted"/>
<evidence type="ECO:0000256" key="3">
    <source>
        <dbReference type="ARBA" id="ARBA00022801"/>
    </source>
</evidence>
<dbReference type="eggNOG" id="KOG0335">
    <property type="taxonomic scope" value="Eukaryota"/>
</dbReference>
<feature type="domain" description="Helicase ATP-binding" evidence="8">
    <location>
        <begin position="105"/>
        <end position="225"/>
    </location>
</feature>
<dbReference type="PROSITE" id="PS51192">
    <property type="entry name" value="HELICASE_ATP_BIND_1"/>
    <property type="match status" value="1"/>
</dbReference>
<keyword evidence="4" id="KW-0347">Helicase</keyword>
<keyword evidence="5" id="KW-0067">ATP-binding</keyword>
<organism evidence="12">
    <name type="scientific">Chaetomium thermophilum (strain DSM 1495 / CBS 144.50 / IMI 039719)</name>
    <name type="common">Thermochaetoides thermophila</name>
    <dbReference type="NCBI Taxonomy" id="759272"/>
    <lineage>
        <taxon>Eukaryota</taxon>
        <taxon>Fungi</taxon>
        <taxon>Dikarya</taxon>
        <taxon>Ascomycota</taxon>
        <taxon>Pezizomycotina</taxon>
        <taxon>Sordariomycetes</taxon>
        <taxon>Sordariomycetidae</taxon>
        <taxon>Sordariales</taxon>
        <taxon>Chaetomiaceae</taxon>
        <taxon>Thermochaetoides</taxon>
    </lineage>
</organism>
<dbReference type="STRING" id="759272.G0S182"/>
<dbReference type="Pfam" id="PF00271">
    <property type="entry name" value="Helicase_C"/>
    <property type="match status" value="1"/>
</dbReference>
<dbReference type="GO" id="GO:0003676">
    <property type="term" value="F:nucleic acid binding"/>
    <property type="evidence" value="ECO:0007669"/>
    <property type="project" value="InterPro"/>
</dbReference>